<sequence>MMLSLDDSRIAPSASYACANVDCTSLGYKTSCGDLDVRGNITYAFNSYYQKNEQDMWLVIFQTWPQSQRRNPPPEVAASLSVVRTSFADLDITVTTMFYQMKSPPICSHSCWAPLYQV</sequence>
<dbReference type="Proteomes" id="UP000317650">
    <property type="component" value="Chromosome 8"/>
</dbReference>
<dbReference type="AlphaFoldDB" id="A0A4V4H968"/>
<dbReference type="InterPro" id="IPR012946">
    <property type="entry name" value="X8"/>
</dbReference>
<proteinExistence type="predicted"/>
<evidence type="ECO:0000313" key="3">
    <source>
        <dbReference type="EMBL" id="THU70435.1"/>
    </source>
</evidence>
<reference evidence="3 4" key="1">
    <citation type="journal article" date="2019" name="Nat. Plants">
        <title>Genome sequencing of Musa balbisiana reveals subgenome evolution and function divergence in polyploid bananas.</title>
        <authorList>
            <person name="Yao X."/>
        </authorList>
    </citation>
    <scope>NUCLEOTIDE SEQUENCE [LARGE SCALE GENOMIC DNA]</scope>
    <source>
        <strain evidence="4">cv. DH-PKW</strain>
        <tissue evidence="3">Leaves</tissue>
    </source>
</reference>
<dbReference type="Pfam" id="PF07983">
    <property type="entry name" value="X8"/>
    <property type="match status" value="1"/>
</dbReference>
<name>A0A4V4H968_MUSBA</name>
<accession>A0A4V4H968</accession>
<keyword evidence="4" id="KW-1185">Reference proteome</keyword>
<protein>
    <recommendedName>
        <fullName evidence="2">X8 domain-containing protein</fullName>
    </recommendedName>
</protein>
<dbReference type="STRING" id="52838.A0A4V4H968"/>
<dbReference type="SMART" id="SM00768">
    <property type="entry name" value="X8"/>
    <property type="match status" value="1"/>
</dbReference>
<feature type="domain" description="X8" evidence="2">
    <location>
        <begin position="4"/>
        <end position="72"/>
    </location>
</feature>
<evidence type="ECO:0000313" key="4">
    <source>
        <dbReference type="Proteomes" id="UP000317650"/>
    </source>
</evidence>
<gene>
    <name evidence="3" type="ORF">C4D60_Mb08t24960</name>
</gene>
<keyword evidence="1" id="KW-0732">Signal</keyword>
<evidence type="ECO:0000259" key="2">
    <source>
        <dbReference type="SMART" id="SM00768"/>
    </source>
</evidence>
<organism evidence="3 4">
    <name type="scientific">Musa balbisiana</name>
    <name type="common">Banana</name>
    <dbReference type="NCBI Taxonomy" id="52838"/>
    <lineage>
        <taxon>Eukaryota</taxon>
        <taxon>Viridiplantae</taxon>
        <taxon>Streptophyta</taxon>
        <taxon>Embryophyta</taxon>
        <taxon>Tracheophyta</taxon>
        <taxon>Spermatophyta</taxon>
        <taxon>Magnoliopsida</taxon>
        <taxon>Liliopsida</taxon>
        <taxon>Zingiberales</taxon>
        <taxon>Musaceae</taxon>
        <taxon>Musa</taxon>
    </lineage>
</organism>
<dbReference type="EMBL" id="PYDT01000002">
    <property type="protein sequence ID" value="THU70435.1"/>
    <property type="molecule type" value="Genomic_DNA"/>
</dbReference>
<comment type="caution">
    <text evidence="3">The sequence shown here is derived from an EMBL/GenBank/DDBJ whole genome shotgun (WGS) entry which is preliminary data.</text>
</comment>
<evidence type="ECO:0000256" key="1">
    <source>
        <dbReference type="ARBA" id="ARBA00022729"/>
    </source>
</evidence>